<dbReference type="AlphaFoldDB" id="A0A6S6Z1Z0"/>
<protein>
    <recommendedName>
        <fullName evidence="4">Lipoprotein</fullName>
    </recommendedName>
</protein>
<feature type="signal peptide" evidence="1">
    <location>
        <begin position="1"/>
        <end position="27"/>
    </location>
</feature>
<evidence type="ECO:0008006" key="4">
    <source>
        <dbReference type="Google" id="ProtNLM"/>
    </source>
</evidence>
<accession>A0A6S6Z1Z0</accession>
<sequence length="235" mass="25059">MPTSTLLFAQRATVFAGILLLAGCAGSADVYERHVRTEDANPADVVLTLDVAFAQAPDYDPKTNVYGGPAKPGSSRQATPERVEYSGYPSIDVPFYQKGIGFDLGVVGDPRALLALPYPSPAARTTSAHLQIFGVRQDATHYRFVVLPRQGWNSYQSFQVSFAVNGRREGMTFAYSDKLVCDSAFDVTTPTYGFGMSVAASFPGGKPGCLKACDARPGYPGYCAFGADVASVLAK</sequence>
<keyword evidence="3" id="KW-1185">Reference proteome</keyword>
<proteinExistence type="predicted"/>
<evidence type="ECO:0000256" key="1">
    <source>
        <dbReference type="SAM" id="SignalP"/>
    </source>
</evidence>
<dbReference type="RefSeq" id="WP_175169466.1">
    <property type="nucleotide sequence ID" value="NZ_CADIJQ010000001.1"/>
</dbReference>
<evidence type="ECO:0000313" key="2">
    <source>
        <dbReference type="EMBL" id="CAB3658194.1"/>
    </source>
</evidence>
<dbReference type="EMBL" id="CADIJQ010000001">
    <property type="protein sequence ID" value="CAB3658194.1"/>
    <property type="molecule type" value="Genomic_DNA"/>
</dbReference>
<dbReference type="Proteomes" id="UP000494269">
    <property type="component" value="Unassembled WGS sequence"/>
</dbReference>
<keyword evidence="1" id="KW-0732">Signal</keyword>
<name>A0A6S6Z1Z0_9BURK</name>
<evidence type="ECO:0000313" key="3">
    <source>
        <dbReference type="Proteomes" id="UP000494269"/>
    </source>
</evidence>
<gene>
    <name evidence="2" type="ORF">LMG3441_00415</name>
</gene>
<feature type="chain" id="PRO_5028979080" description="Lipoprotein" evidence="1">
    <location>
        <begin position="28"/>
        <end position="235"/>
    </location>
</feature>
<organism evidence="2 3">
    <name type="scientific">Achromobacter kerstersii</name>
    <dbReference type="NCBI Taxonomy" id="1353890"/>
    <lineage>
        <taxon>Bacteria</taxon>
        <taxon>Pseudomonadati</taxon>
        <taxon>Pseudomonadota</taxon>
        <taxon>Betaproteobacteria</taxon>
        <taxon>Burkholderiales</taxon>
        <taxon>Alcaligenaceae</taxon>
        <taxon>Achromobacter</taxon>
    </lineage>
</organism>
<reference evidence="2 3" key="1">
    <citation type="submission" date="2020-04" db="EMBL/GenBank/DDBJ databases">
        <authorList>
            <person name="De Canck E."/>
        </authorList>
    </citation>
    <scope>NUCLEOTIDE SEQUENCE [LARGE SCALE GENOMIC DNA]</scope>
    <source>
        <strain evidence="2 3">LMG 3441</strain>
    </source>
</reference>